<organism evidence="1 2">
    <name type="scientific">Winogradskyella sediminis</name>
    <dbReference type="NCBI Taxonomy" id="1382466"/>
    <lineage>
        <taxon>Bacteria</taxon>
        <taxon>Pseudomonadati</taxon>
        <taxon>Bacteroidota</taxon>
        <taxon>Flavobacteriia</taxon>
        <taxon>Flavobacteriales</taxon>
        <taxon>Flavobacteriaceae</taxon>
        <taxon>Winogradskyella</taxon>
    </lineage>
</organism>
<dbReference type="STRING" id="1249933.SAMN04489797_3135"/>
<accession>A0A1H1X9G0</accession>
<name>A0A1H1X9G0_9FLAO</name>
<gene>
    <name evidence="1" type="ORF">SAMN04489797_3135</name>
</gene>
<reference evidence="1 2" key="1">
    <citation type="submission" date="2016-10" db="EMBL/GenBank/DDBJ databases">
        <authorList>
            <person name="Varghese N."/>
            <person name="Submissions S."/>
        </authorList>
    </citation>
    <scope>NUCLEOTIDE SEQUENCE [LARGE SCALE GENOMIC DNA]</scope>
    <source>
        <strain evidence="1 2">RHA_55</strain>
    </source>
</reference>
<dbReference type="AlphaFoldDB" id="A0A1H1X9G0"/>
<evidence type="ECO:0000313" key="2">
    <source>
        <dbReference type="Proteomes" id="UP000198963"/>
    </source>
</evidence>
<evidence type="ECO:0000313" key="1">
    <source>
        <dbReference type="EMBL" id="SDT05651.1"/>
    </source>
</evidence>
<proteinExistence type="predicted"/>
<keyword evidence="2" id="KW-1185">Reference proteome</keyword>
<protein>
    <submittedName>
        <fullName evidence="1">Uncharacterized protein</fullName>
    </submittedName>
</protein>
<dbReference type="Proteomes" id="UP000198963">
    <property type="component" value="Chromosome I"/>
</dbReference>
<sequence length="146" mass="17353">MKTNFEIEENYAVLLNGIHIDLHNNFEFKEITEFKNDVRIEFTKSTGNWIHENEFEKLTFLHKNVTFKNSSNGDNSEFPEDENTLSGITFFPKSTREINDGFMEHKKPNENDDIIYLFENGKMFRLNCEWIELIAENKKTNAQHRI</sequence>
<dbReference type="RefSeq" id="WP_092447571.1">
    <property type="nucleotide sequence ID" value="NZ_LT629774.1"/>
</dbReference>
<dbReference type="EMBL" id="LT629774">
    <property type="protein sequence ID" value="SDT05651.1"/>
    <property type="molecule type" value="Genomic_DNA"/>
</dbReference>